<protein>
    <submittedName>
        <fullName evidence="2">Uncharacterized protein</fullName>
    </submittedName>
</protein>
<evidence type="ECO:0000313" key="2">
    <source>
        <dbReference type="EMBL" id="STY17617.1"/>
    </source>
</evidence>
<dbReference type="EMBL" id="LNYR01000012">
    <property type="protein sequence ID" value="KTD51139.1"/>
    <property type="molecule type" value="Genomic_DNA"/>
</dbReference>
<dbReference type="Proteomes" id="UP000254230">
    <property type="component" value="Unassembled WGS sequence"/>
</dbReference>
<accession>A0A378KVT8</accession>
<gene>
    <name evidence="1" type="ORF">Lqua_1366</name>
    <name evidence="2" type="ORF">NCTC12376_01425</name>
</gene>
<organism evidence="2 4">
    <name type="scientific">Legionella quateirensis</name>
    <dbReference type="NCBI Taxonomy" id="45072"/>
    <lineage>
        <taxon>Bacteria</taxon>
        <taxon>Pseudomonadati</taxon>
        <taxon>Pseudomonadota</taxon>
        <taxon>Gammaproteobacteria</taxon>
        <taxon>Legionellales</taxon>
        <taxon>Legionellaceae</taxon>
        <taxon>Legionella</taxon>
    </lineage>
</organism>
<dbReference type="AlphaFoldDB" id="A0A378KVT8"/>
<dbReference type="EMBL" id="UGOW01000001">
    <property type="protein sequence ID" value="STY17617.1"/>
    <property type="molecule type" value="Genomic_DNA"/>
</dbReference>
<reference evidence="1 3" key="1">
    <citation type="submission" date="2015-11" db="EMBL/GenBank/DDBJ databases">
        <title>Genomic analysis of 38 Legionella species identifies large and diverse effector repertoires.</title>
        <authorList>
            <person name="Burstein D."/>
            <person name="Amaro F."/>
            <person name="Zusman T."/>
            <person name="Lifshitz Z."/>
            <person name="Cohen O."/>
            <person name="Gilbert J.A."/>
            <person name="Pupko T."/>
            <person name="Shuman H.A."/>
            <person name="Segal G."/>
        </authorList>
    </citation>
    <scope>NUCLEOTIDE SEQUENCE [LARGE SCALE GENOMIC DNA]</scope>
    <source>
        <strain evidence="1 3">ATCC 49507</strain>
    </source>
</reference>
<dbReference type="STRING" id="45072.Lqua_1366"/>
<proteinExistence type="predicted"/>
<evidence type="ECO:0000313" key="3">
    <source>
        <dbReference type="Proteomes" id="UP000054639"/>
    </source>
</evidence>
<evidence type="ECO:0000313" key="4">
    <source>
        <dbReference type="Proteomes" id="UP000254230"/>
    </source>
</evidence>
<sequence length="216" mass="24284">MRQAYKGRKANVYELRFYKSGYLVKPSIDLSFEYPVKDNYYYIGERDTDCIRGLIIDRHSKHTVTLLALPLITCSAYIFSFSNYDGVEKAIIYHTTSIGPKHAGWIASQIASETDLSTVSIIIATPADDLINPDSGANLIDISEDHSVYLQKVGFTGKVQILFGCNNYIINSKGKHGCGKCTYDLVFHKATRFEAYADHQEEEQGLDENQCTCLLL</sequence>
<reference evidence="2 4" key="2">
    <citation type="submission" date="2018-06" db="EMBL/GenBank/DDBJ databases">
        <authorList>
            <consortium name="Pathogen Informatics"/>
            <person name="Doyle S."/>
        </authorList>
    </citation>
    <scope>NUCLEOTIDE SEQUENCE [LARGE SCALE GENOMIC DNA]</scope>
    <source>
        <strain evidence="2 4">NCTC12376</strain>
    </source>
</reference>
<name>A0A378KVT8_9GAMM</name>
<keyword evidence="3" id="KW-1185">Reference proteome</keyword>
<dbReference type="Proteomes" id="UP000054639">
    <property type="component" value="Unassembled WGS sequence"/>
</dbReference>
<evidence type="ECO:0000313" key="1">
    <source>
        <dbReference type="EMBL" id="KTD51139.1"/>
    </source>
</evidence>